<dbReference type="EMBL" id="BKDJ01000007">
    <property type="protein sequence ID" value="GER23193.1"/>
    <property type="molecule type" value="Genomic_DNA"/>
</dbReference>
<dbReference type="Proteomes" id="UP000325307">
    <property type="component" value="Unassembled WGS sequence"/>
</dbReference>
<keyword evidence="3" id="KW-1185">Reference proteome</keyword>
<dbReference type="InterPro" id="IPR036388">
    <property type="entry name" value="WH-like_DNA-bd_sf"/>
</dbReference>
<evidence type="ECO:0000313" key="2">
    <source>
        <dbReference type="EMBL" id="GER23193.1"/>
    </source>
</evidence>
<sequence>MAPDEKNTAVLEEHGRLLASDLAGEIEFLTARTRSIGSLLANRELAPLNLKVRSYSVLSLACGPTPPTQRELAGFLSLDPSQIVALVDQLEKRGLVLRAPDPQDRRSKIIRATGEGVAVYRQAREATHRAEDAALGSLSPAERDELRRLLTKAAFPGGEG</sequence>
<dbReference type="AlphaFoldDB" id="A0A5A7NQR1"/>
<evidence type="ECO:0000259" key="1">
    <source>
        <dbReference type="PROSITE" id="PS50995"/>
    </source>
</evidence>
<dbReference type="SMART" id="SM00347">
    <property type="entry name" value="HTH_MARR"/>
    <property type="match status" value="1"/>
</dbReference>
<dbReference type="RefSeq" id="WP_149956794.1">
    <property type="nucleotide sequence ID" value="NZ_BKDJ01000007.1"/>
</dbReference>
<dbReference type="PANTHER" id="PTHR33164:SF99">
    <property type="entry name" value="MARR FAMILY REGULATORY PROTEIN"/>
    <property type="match status" value="1"/>
</dbReference>
<dbReference type="SUPFAM" id="SSF46785">
    <property type="entry name" value="Winged helix' DNA-binding domain"/>
    <property type="match status" value="1"/>
</dbReference>
<gene>
    <name evidence="2" type="ORF">NCCP1664_16890</name>
</gene>
<dbReference type="Pfam" id="PF01047">
    <property type="entry name" value="MarR"/>
    <property type="match status" value="1"/>
</dbReference>
<dbReference type="InterPro" id="IPR039422">
    <property type="entry name" value="MarR/SlyA-like"/>
</dbReference>
<dbReference type="GO" id="GO:0006950">
    <property type="term" value="P:response to stress"/>
    <property type="evidence" value="ECO:0007669"/>
    <property type="project" value="TreeGrafter"/>
</dbReference>
<dbReference type="InterPro" id="IPR036390">
    <property type="entry name" value="WH_DNA-bd_sf"/>
</dbReference>
<dbReference type="PROSITE" id="PS50995">
    <property type="entry name" value="HTH_MARR_2"/>
    <property type="match status" value="1"/>
</dbReference>
<dbReference type="PRINTS" id="PR00598">
    <property type="entry name" value="HTHMARR"/>
</dbReference>
<evidence type="ECO:0000313" key="3">
    <source>
        <dbReference type="Proteomes" id="UP000325307"/>
    </source>
</evidence>
<feature type="domain" description="HTH marR-type" evidence="1">
    <location>
        <begin position="19"/>
        <end position="155"/>
    </location>
</feature>
<comment type="caution">
    <text evidence="2">The sequence shown here is derived from an EMBL/GenBank/DDBJ whole genome shotgun (WGS) entry which is preliminary data.</text>
</comment>
<organism evidence="2 3">
    <name type="scientific">Zafaria cholistanensis</name>
    <dbReference type="NCBI Taxonomy" id="1682741"/>
    <lineage>
        <taxon>Bacteria</taxon>
        <taxon>Bacillati</taxon>
        <taxon>Actinomycetota</taxon>
        <taxon>Actinomycetes</taxon>
        <taxon>Micrococcales</taxon>
        <taxon>Micrococcaceae</taxon>
        <taxon>Zafaria</taxon>
    </lineage>
</organism>
<dbReference type="Gene3D" id="1.10.10.10">
    <property type="entry name" value="Winged helix-like DNA-binding domain superfamily/Winged helix DNA-binding domain"/>
    <property type="match status" value="1"/>
</dbReference>
<accession>A0A5A7NQR1</accession>
<name>A0A5A7NQR1_9MICC</name>
<protein>
    <submittedName>
        <fullName evidence="2">Transcriptional regulator</fullName>
    </submittedName>
</protein>
<dbReference type="InterPro" id="IPR000835">
    <property type="entry name" value="HTH_MarR-typ"/>
</dbReference>
<dbReference type="PANTHER" id="PTHR33164">
    <property type="entry name" value="TRANSCRIPTIONAL REGULATOR, MARR FAMILY"/>
    <property type="match status" value="1"/>
</dbReference>
<dbReference type="OrthoDB" id="8635520at2"/>
<proteinExistence type="predicted"/>
<dbReference type="GO" id="GO:0003700">
    <property type="term" value="F:DNA-binding transcription factor activity"/>
    <property type="evidence" value="ECO:0007669"/>
    <property type="project" value="InterPro"/>
</dbReference>
<reference evidence="2 3" key="1">
    <citation type="submission" date="2019-09" db="EMBL/GenBank/DDBJ databases">
        <title>Arthrobacter zafarii sp. nov., a moderately thermotolerant and halotolerant actinobacterium isolated from Cholistan desert soil of Pakistan.</title>
        <authorList>
            <person name="Amin A."/>
            <person name="Ahmed I."/>
            <person name="Khalid N."/>
            <person name="Schumann P."/>
            <person name="Busse H.J."/>
            <person name="Khan I.U."/>
            <person name="Li S."/>
            <person name="Li W.J."/>
        </authorList>
    </citation>
    <scope>NUCLEOTIDE SEQUENCE [LARGE SCALE GENOMIC DNA]</scope>
    <source>
        <strain evidence="2 3">NCCP-1664</strain>
    </source>
</reference>